<dbReference type="SUPFAM" id="SSF55785">
    <property type="entry name" value="PYP-like sensor domain (PAS domain)"/>
    <property type="match status" value="1"/>
</dbReference>
<dbReference type="CDD" id="cd00082">
    <property type="entry name" value="HisKA"/>
    <property type="match status" value="1"/>
</dbReference>
<dbReference type="PROSITE" id="PS50109">
    <property type="entry name" value="HIS_KIN"/>
    <property type="match status" value="1"/>
</dbReference>
<keyword evidence="3" id="KW-0808">Transferase</keyword>
<dbReference type="InterPro" id="IPR035965">
    <property type="entry name" value="PAS-like_dom_sf"/>
</dbReference>
<dbReference type="CDD" id="cd13708">
    <property type="entry name" value="PBP2_BvgS_like_1"/>
    <property type="match status" value="1"/>
</dbReference>
<dbReference type="Pfam" id="PF00512">
    <property type="entry name" value="HisKA"/>
    <property type="match status" value="1"/>
</dbReference>
<dbReference type="SUPFAM" id="SSF53850">
    <property type="entry name" value="Periplasmic binding protein-like II"/>
    <property type="match status" value="1"/>
</dbReference>
<comment type="catalytic activity">
    <reaction evidence="1">
        <text>ATP + protein L-histidine = ADP + protein N-phospho-L-histidine.</text>
        <dbReference type="EC" id="2.7.13.3"/>
    </reaction>
</comment>
<dbReference type="InterPro" id="IPR003661">
    <property type="entry name" value="HisK_dim/P_dom"/>
</dbReference>
<accession>A0A915U157</accession>
<keyword evidence="6" id="KW-0067">ATP-binding</keyword>
<dbReference type="Gene3D" id="3.40.190.10">
    <property type="entry name" value="Periplasmic binding protein-like II"/>
    <property type="match status" value="2"/>
</dbReference>
<evidence type="ECO:0000256" key="3">
    <source>
        <dbReference type="ARBA" id="ARBA00022679"/>
    </source>
</evidence>
<dbReference type="Pfam" id="PF13426">
    <property type="entry name" value="PAS_9"/>
    <property type="match status" value="1"/>
</dbReference>
<dbReference type="InterPro" id="IPR001638">
    <property type="entry name" value="Solute-binding_3/MltF_N"/>
</dbReference>
<dbReference type="PANTHER" id="PTHR43065">
    <property type="entry name" value="SENSOR HISTIDINE KINASE"/>
    <property type="match status" value="1"/>
</dbReference>
<dbReference type="EC" id="2.7.13.3" evidence="2"/>
<keyword evidence="5" id="KW-0418">Kinase</keyword>
<dbReference type="Gene3D" id="3.30.565.10">
    <property type="entry name" value="Histidine kinase-like ATPase, C-terminal domain"/>
    <property type="match status" value="1"/>
</dbReference>
<evidence type="ECO:0000256" key="6">
    <source>
        <dbReference type="ARBA" id="ARBA00022840"/>
    </source>
</evidence>
<evidence type="ECO:0000256" key="8">
    <source>
        <dbReference type="SAM" id="Coils"/>
    </source>
</evidence>
<dbReference type="InterPro" id="IPR005467">
    <property type="entry name" value="His_kinase_dom"/>
</dbReference>
<dbReference type="PANTHER" id="PTHR43065:SF46">
    <property type="entry name" value="C4-DICARBOXYLATE TRANSPORT SENSOR PROTEIN DCTB"/>
    <property type="match status" value="1"/>
</dbReference>
<dbReference type="InterPro" id="IPR000014">
    <property type="entry name" value="PAS"/>
</dbReference>
<dbReference type="KEGG" id="ddu:GF1_12710"/>
<feature type="domain" description="Histidine kinase" evidence="9">
    <location>
        <begin position="481"/>
        <end position="663"/>
    </location>
</feature>
<dbReference type="InterPro" id="IPR036097">
    <property type="entry name" value="HisK_dim/P_sf"/>
</dbReference>
<evidence type="ECO:0000256" key="2">
    <source>
        <dbReference type="ARBA" id="ARBA00012438"/>
    </source>
</evidence>
<organism evidence="11 12">
    <name type="scientific">Desulfolithobacter dissulfuricans</name>
    <dbReference type="NCBI Taxonomy" id="2795293"/>
    <lineage>
        <taxon>Bacteria</taxon>
        <taxon>Pseudomonadati</taxon>
        <taxon>Thermodesulfobacteriota</taxon>
        <taxon>Desulfobulbia</taxon>
        <taxon>Desulfobulbales</taxon>
        <taxon>Desulfobulbaceae</taxon>
        <taxon>Desulfolithobacter</taxon>
    </lineage>
</organism>
<dbReference type="AlphaFoldDB" id="A0A915U157"/>
<evidence type="ECO:0000256" key="5">
    <source>
        <dbReference type="ARBA" id="ARBA00022777"/>
    </source>
</evidence>
<keyword evidence="4" id="KW-0547">Nucleotide-binding</keyword>
<dbReference type="SMART" id="SM00062">
    <property type="entry name" value="PBPb"/>
    <property type="match status" value="1"/>
</dbReference>
<evidence type="ECO:0000256" key="1">
    <source>
        <dbReference type="ARBA" id="ARBA00000085"/>
    </source>
</evidence>
<evidence type="ECO:0000313" key="11">
    <source>
        <dbReference type="EMBL" id="BCO08895.1"/>
    </source>
</evidence>
<dbReference type="NCBIfam" id="TIGR00229">
    <property type="entry name" value="sensory_box"/>
    <property type="match status" value="1"/>
</dbReference>
<reference evidence="11" key="1">
    <citation type="submission" date="2020-12" db="EMBL/GenBank/DDBJ databases">
        <title>Desulfobium dissulfuricans gen. nov., sp. nov., a novel mesophilic, sulfate-reducing bacterium isolated from a deep-sea hydrothermal vent.</title>
        <authorList>
            <person name="Hashimoto Y."/>
            <person name="Tame A."/>
            <person name="Sawayama S."/>
            <person name="Miyazaki J."/>
            <person name="Takai K."/>
            <person name="Nakagawa S."/>
        </authorList>
    </citation>
    <scope>NUCLEOTIDE SEQUENCE</scope>
    <source>
        <strain evidence="11">GF1</strain>
    </source>
</reference>
<dbReference type="EMBL" id="AP024233">
    <property type="protein sequence ID" value="BCO08895.1"/>
    <property type="molecule type" value="Genomic_DNA"/>
</dbReference>
<dbReference type="Proteomes" id="UP001063350">
    <property type="component" value="Chromosome"/>
</dbReference>
<gene>
    <name evidence="11" type="ORF">GF1_12710</name>
</gene>
<keyword evidence="8" id="KW-0175">Coiled coil</keyword>
<dbReference type="Gene3D" id="1.10.287.130">
    <property type="match status" value="1"/>
</dbReference>
<dbReference type="RefSeq" id="WP_267928781.1">
    <property type="nucleotide sequence ID" value="NZ_AP024233.1"/>
</dbReference>
<evidence type="ECO:0000256" key="4">
    <source>
        <dbReference type="ARBA" id="ARBA00022741"/>
    </source>
</evidence>
<dbReference type="GO" id="GO:0000155">
    <property type="term" value="F:phosphorelay sensor kinase activity"/>
    <property type="evidence" value="ECO:0007669"/>
    <property type="project" value="InterPro"/>
</dbReference>
<evidence type="ECO:0000259" key="10">
    <source>
        <dbReference type="PROSITE" id="PS50112"/>
    </source>
</evidence>
<keyword evidence="7" id="KW-0902">Two-component regulatory system</keyword>
<dbReference type="InterPro" id="IPR036890">
    <property type="entry name" value="HATPase_C_sf"/>
</dbReference>
<dbReference type="GO" id="GO:0005524">
    <property type="term" value="F:ATP binding"/>
    <property type="evidence" value="ECO:0007669"/>
    <property type="project" value="UniProtKB-KW"/>
</dbReference>
<evidence type="ECO:0000259" key="9">
    <source>
        <dbReference type="PROSITE" id="PS50109"/>
    </source>
</evidence>
<dbReference type="PROSITE" id="PS50112">
    <property type="entry name" value="PAS"/>
    <property type="match status" value="1"/>
</dbReference>
<feature type="coiled-coil region" evidence="8">
    <location>
        <begin position="314"/>
        <end position="348"/>
    </location>
</feature>
<feature type="domain" description="PAS" evidence="10">
    <location>
        <begin position="370"/>
        <end position="390"/>
    </location>
</feature>
<dbReference type="SUPFAM" id="SSF47384">
    <property type="entry name" value="Homodimeric domain of signal transducing histidine kinase"/>
    <property type="match status" value="1"/>
</dbReference>
<dbReference type="Gene3D" id="3.30.450.20">
    <property type="entry name" value="PAS domain"/>
    <property type="match status" value="1"/>
</dbReference>
<dbReference type="CDD" id="cd00130">
    <property type="entry name" value="PAS"/>
    <property type="match status" value="1"/>
</dbReference>
<evidence type="ECO:0000256" key="7">
    <source>
        <dbReference type="ARBA" id="ARBA00023012"/>
    </source>
</evidence>
<dbReference type="SUPFAM" id="SSF55874">
    <property type="entry name" value="ATPase domain of HSP90 chaperone/DNA topoisomerase II/histidine kinase"/>
    <property type="match status" value="1"/>
</dbReference>
<protein>
    <recommendedName>
        <fullName evidence="2">histidine kinase</fullName>
        <ecNumber evidence="2">2.7.13.3</ecNumber>
    </recommendedName>
</protein>
<name>A0A915U157_9BACT</name>
<dbReference type="SMART" id="SM00388">
    <property type="entry name" value="HisKA"/>
    <property type="match status" value="1"/>
</dbReference>
<dbReference type="Pfam" id="PF00497">
    <property type="entry name" value="SBP_bac_3"/>
    <property type="match status" value="1"/>
</dbReference>
<proteinExistence type="predicted"/>
<sequence length="663" mass="75360">MYRSGPAFCRLLLFILVLFIFQCPCYSGTDDTRSYHGTYSTDSPDPVLFSLTPEEQQYLAAKKRITMCIDPDWMPLEKIENGQHIGMTAEYMDIFSRILDIPIVMIPTVDWMESIAYAKERKCDIFSLAMPTPERETYMNFTRPYLNIPLVMAAKYDTPFIDDISTITDKKIGIVRGYAFNELLRKRYPKMQIIDVDSVSDGLKRVVEGKIFGFIGTLATVGYTIQKDFVGELKVSGKFDERWQLGIAARNDEPLLVNIFDKAIASIDPATHQKILNDWIAVRFEQGRDYRQLWRFTPLVLAAVLVLLYRTYDLGKYNRKLEQQNREIRNQAEKLRQAEQQLLFTQHAVETCVFPIVWIKNSPVLEETSIIHANRAAATMLGYSPDELSGLSVADIDAEISQERWEQELQGMKESAFYTLTTTCLRKDGSTFPAELYLNYFEYENEAYHFAFFMDVSRQLEMEEKLHRSMKMEAVGLMAGGVAHDLNNILSGIVSYPELLLLKLPKDSELRAPLALIRDSGLRAAEVVADMLTVTRGAAASRETVNINYLIQEQLDSPEFKQIVEDLDDLTCQTVLDPDLLNISCSPIHIRKSLLNLLVNAVEAVNGRGTVTVSTANCYIERPVAENQYMKRGEYVLLSVADDGPGISPKTRNTSLSRSTARR</sequence>
<keyword evidence="12" id="KW-1185">Reference proteome</keyword>
<evidence type="ECO:0000313" key="12">
    <source>
        <dbReference type="Proteomes" id="UP001063350"/>
    </source>
</evidence>